<comment type="similarity">
    <text evidence="2">Belongs to the CPA3 antiporters (TC 2.A.63) subunit D family.</text>
</comment>
<feature type="transmembrane region" description="Helical" evidence="9">
    <location>
        <begin position="269"/>
        <end position="292"/>
    </location>
</feature>
<evidence type="ECO:0000256" key="6">
    <source>
        <dbReference type="ARBA" id="ARBA00022989"/>
    </source>
</evidence>
<evidence type="ECO:0000256" key="4">
    <source>
        <dbReference type="ARBA" id="ARBA00022475"/>
    </source>
</evidence>
<evidence type="ECO:0000256" key="2">
    <source>
        <dbReference type="ARBA" id="ARBA00005346"/>
    </source>
</evidence>
<keyword evidence="12" id="KW-1185">Reference proteome</keyword>
<feature type="transmembrane region" description="Helical" evidence="9">
    <location>
        <begin position="371"/>
        <end position="395"/>
    </location>
</feature>
<protein>
    <submittedName>
        <fullName evidence="11">Na+/H+ antiporter subunit D</fullName>
    </submittedName>
</protein>
<evidence type="ECO:0000313" key="12">
    <source>
        <dbReference type="Proteomes" id="UP001344888"/>
    </source>
</evidence>
<dbReference type="RefSeq" id="WP_326122557.1">
    <property type="nucleotide sequence ID" value="NZ_JARSFG010000008.1"/>
</dbReference>
<keyword evidence="3" id="KW-0050">Antiport</keyword>
<dbReference type="InterPro" id="IPR003918">
    <property type="entry name" value="NADH_UbQ_OxRdtase"/>
</dbReference>
<dbReference type="Proteomes" id="UP001344888">
    <property type="component" value="Unassembled WGS sequence"/>
</dbReference>
<evidence type="ECO:0000313" key="11">
    <source>
        <dbReference type="EMBL" id="MEC1178032.1"/>
    </source>
</evidence>
<feature type="transmembrane region" description="Helical" evidence="9">
    <location>
        <begin position="204"/>
        <end position="228"/>
    </location>
</feature>
<comment type="caution">
    <text evidence="11">The sequence shown here is derived from an EMBL/GenBank/DDBJ whole genome shotgun (WGS) entry which is preliminary data.</text>
</comment>
<dbReference type="GO" id="GO:0015297">
    <property type="term" value="F:antiporter activity"/>
    <property type="evidence" value="ECO:0007669"/>
    <property type="project" value="UniProtKB-KW"/>
</dbReference>
<feature type="transmembrane region" description="Helical" evidence="9">
    <location>
        <begin position="448"/>
        <end position="465"/>
    </location>
</feature>
<feature type="transmembrane region" description="Helical" evidence="9">
    <location>
        <begin position="326"/>
        <end position="350"/>
    </location>
</feature>
<evidence type="ECO:0000256" key="1">
    <source>
        <dbReference type="ARBA" id="ARBA00004651"/>
    </source>
</evidence>
<dbReference type="PANTHER" id="PTHR42703:SF1">
    <property type="entry name" value="NA(+)_H(+) ANTIPORTER SUBUNIT D1"/>
    <property type="match status" value="1"/>
</dbReference>
<feature type="transmembrane region" description="Helical" evidence="9">
    <location>
        <begin position="73"/>
        <end position="95"/>
    </location>
</feature>
<evidence type="ECO:0000256" key="8">
    <source>
        <dbReference type="RuleBase" id="RU000320"/>
    </source>
</evidence>
<feature type="transmembrane region" description="Helical" evidence="9">
    <location>
        <begin position="299"/>
        <end position="320"/>
    </location>
</feature>
<comment type="subcellular location">
    <subcellularLocation>
        <location evidence="1">Cell membrane</location>
        <topology evidence="1">Multi-pass membrane protein</topology>
    </subcellularLocation>
    <subcellularLocation>
        <location evidence="8">Membrane</location>
        <topology evidence="8">Multi-pass membrane protein</topology>
    </subcellularLocation>
</comment>
<dbReference type="Pfam" id="PF00361">
    <property type="entry name" value="Proton_antipo_M"/>
    <property type="match status" value="1"/>
</dbReference>
<proteinExistence type="inferred from homology"/>
<feature type="transmembrane region" description="Helical" evidence="9">
    <location>
        <begin position="34"/>
        <end position="53"/>
    </location>
</feature>
<dbReference type="GO" id="GO:0008137">
    <property type="term" value="F:NADH dehydrogenase (ubiquinone) activity"/>
    <property type="evidence" value="ECO:0007669"/>
    <property type="project" value="InterPro"/>
</dbReference>
<dbReference type="EMBL" id="JARSFG010000008">
    <property type="protein sequence ID" value="MEC1178032.1"/>
    <property type="molecule type" value="Genomic_DNA"/>
</dbReference>
<dbReference type="InterPro" id="IPR001750">
    <property type="entry name" value="ND/Mrp_TM"/>
</dbReference>
<organism evidence="11 12">
    <name type="scientific">Metasolibacillus meyeri</name>
    <dbReference type="NCBI Taxonomy" id="1071052"/>
    <lineage>
        <taxon>Bacteria</taxon>
        <taxon>Bacillati</taxon>
        <taxon>Bacillota</taxon>
        <taxon>Bacilli</taxon>
        <taxon>Bacillales</taxon>
        <taxon>Caryophanaceae</taxon>
        <taxon>Metasolibacillus</taxon>
    </lineage>
</organism>
<feature type="transmembrane region" description="Helical" evidence="9">
    <location>
        <begin position="162"/>
        <end position="184"/>
    </location>
</feature>
<dbReference type="PANTHER" id="PTHR42703">
    <property type="entry name" value="NADH DEHYDROGENASE"/>
    <property type="match status" value="1"/>
</dbReference>
<evidence type="ECO:0000256" key="9">
    <source>
        <dbReference type="SAM" id="Phobius"/>
    </source>
</evidence>
<keyword evidence="4" id="KW-1003">Cell membrane</keyword>
<name>A0AAW9NNU9_9BACL</name>
<gene>
    <name evidence="11" type="ORF">P9B03_06005</name>
</gene>
<dbReference type="GO" id="GO:0042773">
    <property type="term" value="P:ATP synthesis coupled electron transport"/>
    <property type="evidence" value="ECO:0007669"/>
    <property type="project" value="InterPro"/>
</dbReference>
<keyword evidence="3" id="KW-0813">Transport</keyword>
<dbReference type="InterPro" id="IPR050586">
    <property type="entry name" value="CPA3_Na-H_Antiporter_D"/>
</dbReference>
<reference evidence="11 12" key="1">
    <citation type="submission" date="2023-03" db="EMBL/GenBank/DDBJ databases">
        <title>Bacillus Genome Sequencing.</title>
        <authorList>
            <person name="Dunlap C."/>
        </authorList>
    </citation>
    <scope>NUCLEOTIDE SEQUENCE [LARGE SCALE GENOMIC DNA]</scope>
    <source>
        <strain evidence="11 12">B-59205</strain>
    </source>
</reference>
<dbReference type="AlphaFoldDB" id="A0AAW9NNU9"/>
<evidence type="ECO:0000259" key="10">
    <source>
        <dbReference type="Pfam" id="PF00361"/>
    </source>
</evidence>
<feature type="transmembrane region" description="Helical" evidence="9">
    <location>
        <begin position="407"/>
        <end position="427"/>
    </location>
</feature>
<feature type="transmembrane region" description="Helical" evidence="9">
    <location>
        <begin position="6"/>
        <end position="22"/>
    </location>
</feature>
<accession>A0AAW9NNU9</accession>
<feature type="domain" description="NADH:quinone oxidoreductase/Mrp antiporter transmembrane" evidence="10">
    <location>
        <begin position="127"/>
        <end position="417"/>
    </location>
</feature>
<dbReference type="PRINTS" id="PR01437">
    <property type="entry name" value="NUOXDRDTASE4"/>
</dbReference>
<feature type="transmembrane region" description="Helical" evidence="9">
    <location>
        <begin position="130"/>
        <end position="150"/>
    </location>
</feature>
<feature type="transmembrane region" description="Helical" evidence="9">
    <location>
        <begin position="240"/>
        <end position="257"/>
    </location>
</feature>
<feature type="transmembrane region" description="Helical" evidence="9">
    <location>
        <begin position="107"/>
        <end position="124"/>
    </location>
</feature>
<evidence type="ECO:0000256" key="7">
    <source>
        <dbReference type="ARBA" id="ARBA00023136"/>
    </source>
</evidence>
<keyword evidence="7 9" id="KW-0472">Membrane</keyword>
<dbReference type="NCBIfam" id="NF005818">
    <property type="entry name" value="PRK07691.1"/>
    <property type="match status" value="1"/>
</dbReference>
<evidence type="ECO:0000256" key="3">
    <source>
        <dbReference type="ARBA" id="ARBA00022449"/>
    </source>
</evidence>
<evidence type="ECO:0000256" key="5">
    <source>
        <dbReference type="ARBA" id="ARBA00022692"/>
    </source>
</evidence>
<dbReference type="GO" id="GO:0005886">
    <property type="term" value="C:plasma membrane"/>
    <property type="evidence" value="ECO:0007669"/>
    <property type="project" value="UniProtKB-SubCell"/>
</dbReference>
<sequence length="496" mass="54647">MINFLLFPILITFVTGMLLIFFQKNIYVQRTVSLISLGAATICAFFVMLKVQLEGIQSVTFGNWPVPYGITMVADGVSTLLVFTSLLLTFFITWYSFGSIGKAREHFFYYPGIMFILTGINGAFTTGDIFNMFVFFEVLLMSSYLLIVLGGEKKQLRESIQYLLVNIISSALFVITVAYLYSVIGTLSMADISVKIAEINQPGIITTIAVLFLMVFGLKAAIFPLYFWLPSSYSAPPIPVLALFGALLTKVGVYAIMRTYTLFFVHDIAFTHQLLLVFAVLTIVAGCIGALAHFDVKQIIIYNIVIAVGVILFGVAQMNFAALEGAMFYLIHDMLIKAALFMLVGIIIYITGTSDLRKMGGLMKKYPSLGWFYLIAAFGLAGIPPLSGFVGKLLIVQGGFAAGNTWSSIFILVSSLIVLLSVIRIFLYAFWGEEGQTVQIHQKTYKQLYYPTVILVVLSIAYGVGAEWVTPFMDGAARVLTDPSIYVDAVMKGAQP</sequence>
<keyword evidence="6 9" id="KW-1133">Transmembrane helix</keyword>
<keyword evidence="5 8" id="KW-0812">Transmembrane</keyword>